<dbReference type="InterPro" id="IPR000515">
    <property type="entry name" value="MetI-like"/>
</dbReference>
<feature type="transmembrane region" description="Helical" evidence="7">
    <location>
        <begin position="116"/>
        <end position="140"/>
    </location>
</feature>
<keyword evidence="6 7" id="KW-0472">Membrane</keyword>
<dbReference type="Pfam" id="PF00528">
    <property type="entry name" value="BPD_transp_1"/>
    <property type="match status" value="1"/>
</dbReference>
<reference evidence="9 10" key="1">
    <citation type="submission" date="2020-04" db="EMBL/GenBank/DDBJ databases">
        <title>MicrobeNet Type strains.</title>
        <authorList>
            <person name="Nicholson A.C."/>
        </authorList>
    </citation>
    <scope>NUCLEOTIDE SEQUENCE [LARGE SCALE GENOMIC DNA]</scope>
    <source>
        <strain evidence="9 10">ATCC BAA-788</strain>
    </source>
</reference>
<dbReference type="RefSeq" id="WP_168628266.1">
    <property type="nucleotide sequence ID" value="NZ_BONL01000003.1"/>
</dbReference>
<dbReference type="CDD" id="cd06261">
    <property type="entry name" value="TM_PBP2"/>
    <property type="match status" value="1"/>
</dbReference>
<evidence type="ECO:0000259" key="8">
    <source>
        <dbReference type="PROSITE" id="PS50928"/>
    </source>
</evidence>
<feature type="domain" description="ABC transmembrane type-1" evidence="8">
    <location>
        <begin position="112"/>
        <end position="302"/>
    </location>
</feature>
<organism evidence="9 10">
    <name type="scientific">Cellulomonas denverensis</name>
    <dbReference type="NCBI Taxonomy" id="264297"/>
    <lineage>
        <taxon>Bacteria</taxon>
        <taxon>Bacillati</taxon>
        <taxon>Actinomycetota</taxon>
        <taxon>Actinomycetes</taxon>
        <taxon>Micrococcales</taxon>
        <taxon>Cellulomonadaceae</taxon>
        <taxon>Cellulomonas</taxon>
    </lineage>
</organism>
<accession>A0A7X6QXH8</accession>
<name>A0A7X6QXH8_9CELL</name>
<keyword evidence="4 7" id="KW-0812">Transmembrane</keyword>
<dbReference type="EMBL" id="JAAXOX010000001">
    <property type="protein sequence ID" value="NKY21142.1"/>
    <property type="molecule type" value="Genomic_DNA"/>
</dbReference>
<evidence type="ECO:0000313" key="10">
    <source>
        <dbReference type="Proteomes" id="UP000581206"/>
    </source>
</evidence>
<proteinExistence type="inferred from homology"/>
<dbReference type="InterPro" id="IPR025966">
    <property type="entry name" value="OppC_N"/>
</dbReference>
<dbReference type="InterPro" id="IPR035906">
    <property type="entry name" value="MetI-like_sf"/>
</dbReference>
<keyword evidence="2 7" id="KW-0813">Transport</keyword>
<keyword evidence="3" id="KW-1003">Cell membrane</keyword>
<feature type="transmembrane region" description="Helical" evidence="7">
    <location>
        <begin position="174"/>
        <end position="195"/>
    </location>
</feature>
<comment type="caution">
    <text evidence="9">The sequence shown here is derived from an EMBL/GenBank/DDBJ whole genome shotgun (WGS) entry which is preliminary data.</text>
</comment>
<evidence type="ECO:0000256" key="5">
    <source>
        <dbReference type="ARBA" id="ARBA00022989"/>
    </source>
</evidence>
<evidence type="ECO:0000256" key="1">
    <source>
        <dbReference type="ARBA" id="ARBA00004651"/>
    </source>
</evidence>
<feature type="transmembrane region" description="Helical" evidence="7">
    <location>
        <begin position="226"/>
        <end position="247"/>
    </location>
</feature>
<comment type="similarity">
    <text evidence="7">Belongs to the binding-protein-dependent transport system permease family.</text>
</comment>
<gene>
    <name evidence="9" type="ORF">HGA03_00500</name>
</gene>
<evidence type="ECO:0000256" key="2">
    <source>
        <dbReference type="ARBA" id="ARBA00022448"/>
    </source>
</evidence>
<dbReference type="PROSITE" id="PS50928">
    <property type="entry name" value="ABC_TM1"/>
    <property type="match status" value="1"/>
</dbReference>
<dbReference type="Gene3D" id="1.10.3720.10">
    <property type="entry name" value="MetI-like"/>
    <property type="match status" value="1"/>
</dbReference>
<dbReference type="InterPro" id="IPR050366">
    <property type="entry name" value="BP-dependent_transpt_permease"/>
</dbReference>
<evidence type="ECO:0000256" key="6">
    <source>
        <dbReference type="ARBA" id="ARBA00023136"/>
    </source>
</evidence>
<dbReference type="GO" id="GO:0055085">
    <property type="term" value="P:transmembrane transport"/>
    <property type="evidence" value="ECO:0007669"/>
    <property type="project" value="InterPro"/>
</dbReference>
<dbReference type="Pfam" id="PF12911">
    <property type="entry name" value="OppC_N"/>
    <property type="match status" value="1"/>
</dbReference>
<evidence type="ECO:0000256" key="4">
    <source>
        <dbReference type="ARBA" id="ARBA00022692"/>
    </source>
</evidence>
<dbReference type="PANTHER" id="PTHR43386">
    <property type="entry name" value="OLIGOPEPTIDE TRANSPORT SYSTEM PERMEASE PROTEIN APPC"/>
    <property type="match status" value="1"/>
</dbReference>
<dbReference type="Proteomes" id="UP000581206">
    <property type="component" value="Unassembled WGS sequence"/>
</dbReference>
<evidence type="ECO:0000256" key="3">
    <source>
        <dbReference type="ARBA" id="ARBA00022475"/>
    </source>
</evidence>
<sequence>MSMSSTPQTPDAGSEHLENEIELKEIAGLSQGQIVRGRFFRHKGAMTGLFLVVAVALLAFTSVGVGPIPGWWKYTGRTDPKGILNGGRPTGEHPFGQDELGRDMFAQVMKGIQTSLMVMVVIGLVACIMGVLVGSLSGYFRGKLDTALMRATDLVITVPTLVIGAVIGKLAGGVSAAVLAVALGLILWTSLARLVRGEFLTLREREFVDAAKVAGASTPRIIFKHILPNAVGVIIVSTTLLMSQAILLETALSYIGFGITPPEVSLGRLISEYQSAFATRPWLFWWPGLFIVLIALSINFIGDGLRDAFDPRQKRVPSVRKMERAEAKLEYKNPVVPPQLRTPGSSSGM</sequence>
<feature type="transmembrane region" description="Helical" evidence="7">
    <location>
        <begin position="48"/>
        <end position="72"/>
    </location>
</feature>
<keyword evidence="10" id="KW-1185">Reference proteome</keyword>
<dbReference type="PANTHER" id="PTHR43386:SF1">
    <property type="entry name" value="D,D-DIPEPTIDE TRANSPORT SYSTEM PERMEASE PROTEIN DDPC-RELATED"/>
    <property type="match status" value="1"/>
</dbReference>
<dbReference type="AlphaFoldDB" id="A0A7X6QXH8"/>
<evidence type="ECO:0000313" key="9">
    <source>
        <dbReference type="EMBL" id="NKY21142.1"/>
    </source>
</evidence>
<comment type="subcellular location">
    <subcellularLocation>
        <location evidence="1 7">Cell membrane</location>
        <topology evidence="1 7">Multi-pass membrane protein</topology>
    </subcellularLocation>
</comment>
<evidence type="ECO:0000256" key="7">
    <source>
        <dbReference type="RuleBase" id="RU363032"/>
    </source>
</evidence>
<feature type="transmembrane region" description="Helical" evidence="7">
    <location>
        <begin position="147"/>
        <end position="168"/>
    </location>
</feature>
<keyword evidence="5 7" id="KW-1133">Transmembrane helix</keyword>
<dbReference type="GO" id="GO:0005886">
    <property type="term" value="C:plasma membrane"/>
    <property type="evidence" value="ECO:0007669"/>
    <property type="project" value="UniProtKB-SubCell"/>
</dbReference>
<dbReference type="SUPFAM" id="SSF161098">
    <property type="entry name" value="MetI-like"/>
    <property type="match status" value="1"/>
</dbReference>
<feature type="transmembrane region" description="Helical" evidence="7">
    <location>
        <begin position="283"/>
        <end position="305"/>
    </location>
</feature>
<protein>
    <submittedName>
        <fullName evidence="9">ABC transporter permease</fullName>
    </submittedName>
</protein>